<keyword evidence="5" id="KW-1185">Reference proteome</keyword>
<reference evidence="4 5" key="1">
    <citation type="submission" date="2016-10" db="EMBL/GenBank/DDBJ databases">
        <title>Genome sequence of Mycobacterium talmonii.</title>
        <authorList>
            <person name="Greninger A.L."/>
            <person name="Elliott B."/>
            <person name="Vasireddy S."/>
            <person name="Vasireddy R."/>
        </authorList>
    </citation>
    <scope>NUCLEOTIDE SEQUENCE [LARGE SCALE GENOMIC DNA]</scope>
    <source>
        <strain evidence="5">NE-TNMC-100812</strain>
    </source>
</reference>
<evidence type="ECO:0000313" key="5">
    <source>
        <dbReference type="Proteomes" id="UP000179734"/>
    </source>
</evidence>
<evidence type="ECO:0000313" key="4">
    <source>
        <dbReference type="EMBL" id="OHV06543.1"/>
    </source>
</evidence>
<organism evidence="4 5">
    <name type="scientific">Mycobacterium talmoniae</name>
    <dbReference type="NCBI Taxonomy" id="1858794"/>
    <lineage>
        <taxon>Bacteria</taxon>
        <taxon>Bacillati</taxon>
        <taxon>Actinomycetota</taxon>
        <taxon>Actinomycetes</taxon>
        <taxon>Mycobacteriales</taxon>
        <taxon>Mycobacteriaceae</taxon>
        <taxon>Mycobacterium</taxon>
    </lineage>
</organism>
<proteinExistence type="predicted"/>
<feature type="signal peptide" evidence="2">
    <location>
        <begin position="1"/>
        <end position="29"/>
    </location>
</feature>
<evidence type="ECO:0000256" key="2">
    <source>
        <dbReference type="SAM" id="SignalP"/>
    </source>
</evidence>
<dbReference type="AlphaFoldDB" id="A0A1S1NPT8"/>
<dbReference type="RefSeq" id="WP_071020451.1">
    <property type="nucleotide sequence ID" value="NZ_MLQM01000004.1"/>
</dbReference>
<dbReference type="EMBL" id="MLQM01000004">
    <property type="protein sequence ID" value="OHV06543.1"/>
    <property type="molecule type" value="Genomic_DNA"/>
</dbReference>
<dbReference type="Proteomes" id="UP000179734">
    <property type="component" value="Unassembled WGS sequence"/>
</dbReference>
<dbReference type="SUPFAM" id="SSF140459">
    <property type="entry name" value="PE/PPE dimer-like"/>
    <property type="match status" value="1"/>
</dbReference>
<comment type="caution">
    <text evidence="4">The sequence shown here is derived from an EMBL/GenBank/DDBJ whole genome shotgun (WGS) entry which is preliminary data.</text>
</comment>
<evidence type="ECO:0000256" key="1">
    <source>
        <dbReference type="SAM" id="MobiDB-lite"/>
    </source>
</evidence>
<accession>A0A1S1NPT8</accession>
<dbReference type="Pfam" id="PF00934">
    <property type="entry name" value="PE"/>
    <property type="match status" value="1"/>
</dbReference>
<keyword evidence="2" id="KW-0732">Signal</keyword>
<dbReference type="Gene3D" id="1.10.287.850">
    <property type="entry name" value="HP0062-like domain"/>
    <property type="match status" value="1"/>
</dbReference>
<gene>
    <name evidence="4" type="ORF">BKN37_01920</name>
</gene>
<feature type="chain" id="PRO_5038727473" evidence="2">
    <location>
        <begin position="30"/>
        <end position="103"/>
    </location>
</feature>
<protein>
    <submittedName>
        <fullName evidence="4">PE family protein</fullName>
    </submittedName>
</protein>
<name>A0A1S1NPT8_9MYCO</name>
<dbReference type="InterPro" id="IPR000084">
    <property type="entry name" value="PE-PGRS_N"/>
</dbReference>
<feature type="domain" description="PE" evidence="3">
    <location>
        <begin position="6"/>
        <end position="82"/>
    </location>
</feature>
<evidence type="ECO:0000259" key="3">
    <source>
        <dbReference type="Pfam" id="PF00934"/>
    </source>
</evidence>
<sequence length="103" mass="10239">MSQETTQHAVLAVAAANLAGLGLSMTAHNAAAAMPTTGLLPAAADEVSTLIAAQFAAHAQMYQEATAQASALHRAVVGKLTSLIGSDATTNPPARSQSTKGAV</sequence>
<dbReference type="InterPro" id="IPR038332">
    <property type="entry name" value="PPE_sf"/>
</dbReference>
<feature type="region of interest" description="Disordered" evidence="1">
    <location>
        <begin position="84"/>
        <end position="103"/>
    </location>
</feature>